<evidence type="ECO:0000313" key="4">
    <source>
        <dbReference type="Proteomes" id="UP000663828"/>
    </source>
</evidence>
<comment type="caution">
    <text evidence="2">The sequence shown here is derived from an EMBL/GenBank/DDBJ whole genome shotgun (WGS) entry which is preliminary data.</text>
</comment>
<feature type="region of interest" description="Disordered" evidence="1">
    <location>
        <begin position="908"/>
        <end position="986"/>
    </location>
</feature>
<evidence type="ECO:0008006" key="6">
    <source>
        <dbReference type="Google" id="ProtNLM"/>
    </source>
</evidence>
<feature type="compositionally biased region" description="Low complexity" evidence="1">
    <location>
        <begin position="663"/>
        <end position="688"/>
    </location>
</feature>
<feature type="compositionally biased region" description="Low complexity" evidence="1">
    <location>
        <begin position="497"/>
        <end position="534"/>
    </location>
</feature>
<feature type="compositionally biased region" description="Basic and acidic residues" evidence="1">
    <location>
        <begin position="640"/>
        <end position="649"/>
    </location>
</feature>
<feature type="compositionally biased region" description="Low complexity" evidence="1">
    <location>
        <begin position="744"/>
        <end position="762"/>
    </location>
</feature>
<feature type="region of interest" description="Disordered" evidence="1">
    <location>
        <begin position="255"/>
        <end position="393"/>
    </location>
</feature>
<feature type="compositionally biased region" description="Basic and acidic residues" evidence="1">
    <location>
        <begin position="378"/>
        <end position="390"/>
    </location>
</feature>
<feature type="compositionally biased region" description="Low complexity" evidence="1">
    <location>
        <begin position="280"/>
        <end position="291"/>
    </location>
</feature>
<dbReference type="Proteomes" id="UP000663828">
    <property type="component" value="Unassembled WGS sequence"/>
</dbReference>
<feature type="compositionally biased region" description="Basic and acidic residues" evidence="1">
    <location>
        <begin position="301"/>
        <end position="326"/>
    </location>
</feature>
<dbReference type="EMBL" id="CAJNOR010009038">
    <property type="protein sequence ID" value="CAF1640453.1"/>
    <property type="molecule type" value="Genomic_DNA"/>
</dbReference>
<feature type="compositionally biased region" description="Low complexity" evidence="1">
    <location>
        <begin position="447"/>
        <end position="462"/>
    </location>
</feature>
<keyword evidence="4" id="KW-1185">Reference proteome</keyword>
<feature type="region of interest" description="Disordered" evidence="1">
    <location>
        <begin position="407"/>
        <end position="695"/>
    </location>
</feature>
<dbReference type="Proteomes" id="UP000663852">
    <property type="component" value="Unassembled WGS sequence"/>
</dbReference>
<sequence length="1074" mass="116520">MSSTRTAPRTTMTNKSTHHTNGSGNSYDMNDPTVTSEFDSNLQRSVLLKNAPQSDGVYRNPRFIHAVTTGLLGQPVVVQTNEPERYHGILETISPNGDIVLTVSHRLDNSNNSDIMALSTSLIDLFDAADSSVQSFELLRRTVLAPTIVEIIGIDIDQSGSNKCMLEETSKVSQLEDDRFNRMQHFYDADEIDSTTLEYLDLGDDGKAGYDPEDMFHTNREKFNTTTDFDESKYTNVPLRAMTVEETAEVERQVMEIERSNRYEDVDEDDAGVKRPSEYNANHNNDDGNGNPKSNQPSRSHMNERRTDSRYEGEYNTKRGNWRDQRGGGNNRRGGPNNFSMNNPKQNQRSEQTQYTTSRSSEQAPNSRQQSYKSRNNRFNDNRSPHEGRDSPLQVANDETARGQRIHSGSFSQGQNSGPTSPSTTLPTRGVYSANNRSLIGRNSPAPYTGSSSSRNNSTAASSPPPGPPSYQSNQTGGAGNYQQQSNNKMIKKQSRNDQQSTNDDTDQPKPQRNQQPQPQQQQQQQNSSNNQSNAVPLSRPSHLHTQQMKQPAQQQQQQQPQLHQIQPSSSSTNIPPSLSLPNQDEHSSSHETINPNPSDPNLHMANAPVYTSQTSGPGNSKANSGLNPEAEEFVPIVTGRDDDSRPESRGASSNLPMPPFISHSNSQALHLLQQQQQIPQNPTQQSSMIPPTHPQNAAALYSPYYSAQYANIAPFVGATPQQMNAGMLGTSMMPPTAPPPQLPGNGPNPNNVGPGGMTTPNSGSGPGYKLNNNPVHGGNTGNGGNTNVGPKKAVVSVQGNEQSNVPQQQQAPQQMIFPGPVRYYQQEYQSQQTTPSSMQIPIFYPISSSGIIPTAGIPPHQNIMISSAGSSGGPTTPAPAPIYYQGLYPGVDPRVYGVYPPQASVGPNSMNSNWPMARSPPHQQQQQPNEQQRGYGGGQNIVSQAPPPSGAPNPGGGVNVGRSASTSGPPGSNGANGGGPPMTPQYTLSGNIPAYAYGPPAWYSAQAPVSSPQTNMAPQVGAYGMVFDPTQQGLPQQTAYVHPNSYDTAYYQQAPQQPPQQGLDTVPPGSYNR</sequence>
<reference evidence="2" key="1">
    <citation type="submission" date="2021-02" db="EMBL/GenBank/DDBJ databases">
        <authorList>
            <person name="Nowell W R."/>
        </authorList>
    </citation>
    <scope>NUCLEOTIDE SEQUENCE</scope>
</reference>
<dbReference type="AlphaFoldDB" id="A0A815LHS0"/>
<feature type="compositionally biased region" description="Low complexity" evidence="1">
    <location>
        <begin position="921"/>
        <end position="933"/>
    </location>
</feature>
<dbReference type="EMBL" id="CAJNOJ010000339">
    <property type="protein sequence ID" value="CAF1406902.1"/>
    <property type="molecule type" value="Genomic_DNA"/>
</dbReference>
<dbReference type="OrthoDB" id="2275718at2759"/>
<protein>
    <recommendedName>
        <fullName evidence="6">LsmAD domain-containing protein</fullName>
    </recommendedName>
</protein>
<feature type="compositionally biased region" description="Low complexity" evidence="1">
    <location>
        <begin position="417"/>
        <end position="428"/>
    </location>
</feature>
<feature type="compositionally biased region" description="Low complexity" evidence="1">
    <location>
        <begin position="1053"/>
        <end position="1062"/>
    </location>
</feature>
<feature type="region of interest" description="Disordered" evidence="1">
    <location>
        <begin position="1"/>
        <end position="36"/>
    </location>
</feature>
<feature type="compositionally biased region" description="Polar residues" evidence="1">
    <location>
        <begin position="610"/>
        <end position="627"/>
    </location>
</feature>
<organism evidence="2 5">
    <name type="scientific">Adineta ricciae</name>
    <name type="common">Rotifer</name>
    <dbReference type="NCBI Taxonomy" id="249248"/>
    <lineage>
        <taxon>Eukaryota</taxon>
        <taxon>Metazoa</taxon>
        <taxon>Spiralia</taxon>
        <taxon>Gnathifera</taxon>
        <taxon>Rotifera</taxon>
        <taxon>Eurotatoria</taxon>
        <taxon>Bdelloidea</taxon>
        <taxon>Adinetida</taxon>
        <taxon>Adinetidae</taxon>
        <taxon>Adineta</taxon>
    </lineage>
</organism>
<feature type="compositionally biased region" description="Basic and acidic residues" evidence="1">
    <location>
        <begin position="255"/>
        <end position="264"/>
    </location>
</feature>
<evidence type="ECO:0000313" key="2">
    <source>
        <dbReference type="EMBL" id="CAF1406902.1"/>
    </source>
</evidence>
<feature type="region of interest" description="Disordered" evidence="1">
    <location>
        <begin position="1053"/>
        <end position="1074"/>
    </location>
</feature>
<name>A0A815LHS0_ADIRI</name>
<proteinExistence type="predicted"/>
<feature type="compositionally biased region" description="Low complexity" evidence="1">
    <location>
        <begin position="547"/>
        <end position="583"/>
    </location>
</feature>
<feature type="compositionally biased region" description="Polar residues" evidence="1">
    <location>
        <begin position="407"/>
        <end position="416"/>
    </location>
</feature>
<feature type="compositionally biased region" description="Low complexity" evidence="1">
    <location>
        <begin position="961"/>
        <end position="974"/>
    </location>
</feature>
<feature type="region of interest" description="Disordered" evidence="1">
    <location>
        <begin position="728"/>
        <end position="792"/>
    </location>
</feature>
<gene>
    <name evidence="2" type="ORF">EDS130_LOCUS36426</name>
    <name evidence="3" type="ORF">XAT740_LOCUS53223</name>
</gene>
<accession>A0A815LHS0</accession>
<feature type="compositionally biased region" description="Polar residues" evidence="1">
    <location>
        <begin position="339"/>
        <end position="377"/>
    </location>
</feature>
<evidence type="ECO:0000313" key="5">
    <source>
        <dbReference type="Proteomes" id="UP000663852"/>
    </source>
</evidence>
<evidence type="ECO:0000313" key="3">
    <source>
        <dbReference type="EMBL" id="CAF1640453.1"/>
    </source>
</evidence>
<evidence type="ECO:0000256" key="1">
    <source>
        <dbReference type="SAM" id="MobiDB-lite"/>
    </source>
</evidence>